<evidence type="ECO:0000313" key="2">
    <source>
        <dbReference type="EMBL" id="MFD1720859.1"/>
    </source>
</evidence>
<dbReference type="PROSITE" id="PS51459">
    <property type="entry name" value="FIDO"/>
    <property type="match status" value="1"/>
</dbReference>
<dbReference type="Proteomes" id="UP001597347">
    <property type="component" value="Unassembled WGS sequence"/>
</dbReference>
<dbReference type="RefSeq" id="WP_377932574.1">
    <property type="nucleotide sequence ID" value="NZ_JBHUEA010000005.1"/>
</dbReference>
<dbReference type="InterPro" id="IPR003812">
    <property type="entry name" value="Fido"/>
</dbReference>
<dbReference type="InterPro" id="IPR006440">
    <property type="entry name" value="Doc"/>
</dbReference>
<dbReference type="InterPro" id="IPR053737">
    <property type="entry name" value="Type_II_TA_Toxin"/>
</dbReference>
<accession>A0ABW4LCI1</accession>
<feature type="domain" description="Fido" evidence="1">
    <location>
        <begin position="19"/>
        <end position="136"/>
    </location>
</feature>
<keyword evidence="3" id="KW-1185">Reference proteome</keyword>
<sequence>MSVDPYASRPSQAAPVEYLSVDDVVQIVEMFSESPLREAVRDLGLLIGAVDRPSLKYRGMDVYTPLEMKAAAFMESLSRSNALFDGNKRLAWLATNVFLELNGKTVHFSDNEIFSLLREVQQGYLATNELAHRLHTRIAPLQG</sequence>
<dbReference type="PANTHER" id="PTHR39426:SF1">
    <property type="entry name" value="HOMOLOGY TO DEATH-ON-CURING PROTEIN OF PHAGE P1"/>
    <property type="match status" value="1"/>
</dbReference>
<name>A0ABW4LCI1_9MICO</name>
<dbReference type="Pfam" id="PF02661">
    <property type="entry name" value="Fic"/>
    <property type="match status" value="1"/>
</dbReference>
<evidence type="ECO:0000313" key="3">
    <source>
        <dbReference type="Proteomes" id="UP001597347"/>
    </source>
</evidence>
<organism evidence="2 3">
    <name type="scientific">Amnibacterium endophyticum</name>
    <dbReference type="NCBI Taxonomy" id="2109337"/>
    <lineage>
        <taxon>Bacteria</taxon>
        <taxon>Bacillati</taxon>
        <taxon>Actinomycetota</taxon>
        <taxon>Actinomycetes</taxon>
        <taxon>Micrococcales</taxon>
        <taxon>Microbacteriaceae</taxon>
        <taxon>Amnibacterium</taxon>
    </lineage>
</organism>
<dbReference type="EMBL" id="JBHUEA010000005">
    <property type="protein sequence ID" value="MFD1720859.1"/>
    <property type="molecule type" value="Genomic_DNA"/>
</dbReference>
<reference evidence="3" key="1">
    <citation type="journal article" date="2019" name="Int. J. Syst. Evol. Microbiol.">
        <title>The Global Catalogue of Microorganisms (GCM) 10K type strain sequencing project: providing services to taxonomists for standard genome sequencing and annotation.</title>
        <authorList>
            <consortium name="The Broad Institute Genomics Platform"/>
            <consortium name="The Broad Institute Genome Sequencing Center for Infectious Disease"/>
            <person name="Wu L."/>
            <person name="Ma J."/>
        </authorList>
    </citation>
    <scope>NUCLEOTIDE SEQUENCE [LARGE SCALE GENOMIC DNA]</scope>
    <source>
        <strain evidence="3">CGMCC 1.12471</strain>
    </source>
</reference>
<dbReference type="PANTHER" id="PTHR39426">
    <property type="entry name" value="HOMOLOGY TO DEATH-ON-CURING PROTEIN OF PHAGE P1"/>
    <property type="match status" value="1"/>
</dbReference>
<proteinExistence type="predicted"/>
<gene>
    <name evidence="2" type="ORF">ACFSBI_04795</name>
</gene>
<dbReference type="Gene3D" id="1.20.120.1870">
    <property type="entry name" value="Fic/DOC protein, Fido domain"/>
    <property type="match status" value="1"/>
</dbReference>
<comment type="caution">
    <text evidence="2">The sequence shown here is derived from an EMBL/GenBank/DDBJ whole genome shotgun (WGS) entry which is preliminary data.</text>
</comment>
<evidence type="ECO:0000259" key="1">
    <source>
        <dbReference type="PROSITE" id="PS51459"/>
    </source>
</evidence>
<protein>
    <submittedName>
        <fullName evidence="2">Type II toxin-antitoxin system death-on-curing family toxin</fullName>
    </submittedName>
</protein>